<dbReference type="CDD" id="cd23763">
    <property type="entry name" value="ASKHA_ATPase_ROK"/>
    <property type="match status" value="1"/>
</dbReference>
<organism evidence="1 2">
    <name type="scientific">Deinococcus xianganensis</name>
    <dbReference type="NCBI Taxonomy" id="1507289"/>
    <lineage>
        <taxon>Bacteria</taxon>
        <taxon>Thermotogati</taxon>
        <taxon>Deinococcota</taxon>
        <taxon>Deinococci</taxon>
        <taxon>Deinococcales</taxon>
        <taxon>Deinococcaceae</taxon>
        <taxon>Deinococcus</taxon>
    </lineage>
</organism>
<gene>
    <name evidence="1" type="ORF">GLX28_11270</name>
</gene>
<dbReference type="Gene3D" id="3.30.420.40">
    <property type="match status" value="2"/>
</dbReference>
<dbReference type="PANTHER" id="PTHR18964:SF169">
    <property type="entry name" value="N-ACETYLMANNOSAMINE KINASE"/>
    <property type="match status" value="1"/>
</dbReference>
<dbReference type="InterPro" id="IPR000600">
    <property type="entry name" value="ROK"/>
</dbReference>
<protein>
    <submittedName>
        <fullName evidence="1">ROK family protein</fullName>
    </submittedName>
</protein>
<reference evidence="1 2" key="1">
    <citation type="submission" date="2019-11" db="EMBL/GenBank/DDBJ databases">
        <title>Genome sequence of Deinococcus xianganensis Y35, AI-2 producing algicidal bacterium, isolated from lake water.</title>
        <authorList>
            <person name="Li Y."/>
        </authorList>
    </citation>
    <scope>NUCLEOTIDE SEQUENCE [LARGE SCALE GENOMIC DNA]</scope>
    <source>
        <strain evidence="1 2">Y35</strain>
    </source>
</reference>
<dbReference type="AlphaFoldDB" id="A0A6I4YKE4"/>
<dbReference type="Proteomes" id="UP000430519">
    <property type="component" value="Unassembled WGS sequence"/>
</dbReference>
<proteinExistence type="predicted"/>
<name>A0A6I4YKE4_9DEIO</name>
<evidence type="ECO:0000313" key="2">
    <source>
        <dbReference type="Proteomes" id="UP000430519"/>
    </source>
</evidence>
<evidence type="ECO:0000313" key="1">
    <source>
        <dbReference type="EMBL" id="MXV20214.1"/>
    </source>
</evidence>
<sequence>MPHTAPLPDLLAAWTHVIRQVTRSPVTHLGLAVPGPFDTGSGTSRMTHKFAALRGVPLRELLRDHLRGTAAEGVPIQFGNDADLFTLGEWWAGAGAQRDTIGVTLGTGLGSGFVRAGQIITGGAGVPPGGELWATPFRDGLAETHASGAAVTRLARQILGTPLSARDLAALDPARATPVWQAFGADLAGLLAPWAAAFGAQRLVLGGNVSRAFPHFGPALQGALGGGVHAAQSRHFEQAALLGAALLDGGT</sequence>
<accession>A0A6I4YKE4</accession>
<dbReference type="InterPro" id="IPR043129">
    <property type="entry name" value="ATPase_NBD"/>
</dbReference>
<comment type="caution">
    <text evidence="1">The sequence shown here is derived from an EMBL/GenBank/DDBJ whole genome shotgun (WGS) entry which is preliminary data.</text>
</comment>
<dbReference type="PANTHER" id="PTHR18964">
    <property type="entry name" value="ROK (REPRESSOR, ORF, KINASE) FAMILY"/>
    <property type="match status" value="1"/>
</dbReference>
<dbReference type="RefSeq" id="WP_160979523.1">
    <property type="nucleotide sequence ID" value="NZ_WVHK01000038.1"/>
</dbReference>
<dbReference type="SUPFAM" id="SSF53067">
    <property type="entry name" value="Actin-like ATPase domain"/>
    <property type="match status" value="1"/>
</dbReference>
<dbReference type="Pfam" id="PF00480">
    <property type="entry name" value="ROK"/>
    <property type="match status" value="1"/>
</dbReference>
<keyword evidence="2" id="KW-1185">Reference proteome</keyword>
<dbReference type="EMBL" id="WVHK01000038">
    <property type="protein sequence ID" value="MXV20214.1"/>
    <property type="molecule type" value="Genomic_DNA"/>
</dbReference>